<evidence type="ECO:0000313" key="3">
    <source>
        <dbReference type="Proteomes" id="UP000607653"/>
    </source>
</evidence>
<evidence type="ECO:0000313" key="2">
    <source>
        <dbReference type="EMBL" id="DAD21768.1"/>
    </source>
</evidence>
<organism evidence="2 3">
    <name type="scientific">Nelumbo nucifera</name>
    <name type="common">Sacred lotus</name>
    <dbReference type="NCBI Taxonomy" id="4432"/>
    <lineage>
        <taxon>Eukaryota</taxon>
        <taxon>Viridiplantae</taxon>
        <taxon>Streptophyta</taxon>
        <taxon>Embryophyta</taxon>
        <taxon>Tracheophyta</taxon>
        <taxon>Spermatophyta</taxon>
        <taxon>Magnoliopsida</taxon>
        <taxon>Proteales</taxon>
        <taxon>Nelumbonaceae</taxon>
        <taxon>Nelumbo</taxon>
    </lineage>
</organism>
<keyword evidence="3" id="KW-1185">Reference proteome</keyword>
<accession>A0A822XWJ3</accession>
<dbReference type="Proteomes" id="UP000607653">
    <property type="component" value="Unassembled WGS sequence"/>
</dbReference>
<dbReference type="AlphaFoldDB" id="A0A822XWJ3"/>
<reference evidence="2 3" key="1">
    <citation type="journal article" date="2020" name="Mol. Biol. Evol.">
        <title>Distinct Expression and Methylation Patterns for Genes with Different Fates following a Single Whole-Genome Duplication in Flowering Plants.</title>
        <authorList>
            <person name="Shi T."/>
            <person name="Rahmani R.S."/>
            <person name="Gugger P.F."/>
            <person name="Wang M."/>
            <person name="Li H."/>
            <person name="Zhang Y."/>
            <person name="Li Z."/>
            <person name="Wang Q."/>
            <person name="Van de Peer Y."/>
            <person name="Marchal K."/>
            <person name="Chen J."/>
        </authorList>
    </citation>
    <scope>NUCLEOTIDE SEQUENCE [LARGE SCALE GENOMIC DNA]</scope>
    <source>
        <tissue evidence="2">Leaf</tissue>
    </source>
</reference>
<protein>
    <submittedName>
        <fullName evidence="2">Uncharacterized protein</fullName>
    </submittedName>
</protein>
<name>A0A822XWJ3_NELNU</name>
<comment type="caution">
    <text evidence="2">The sequence shown here is derived from an EMBL/GenBank/DDBJ whole genome shotgun (WGS) entry which is preliminary data.</text>
</comment>
<evidence type="ECO:0000256" key="1">
    <source>
        <dbReference type="SAM" id="Phobius"/>
    </source>
</evidence>
<proteinExistence type="predicted"/>
<feature type="transmembrane region" description="Helical" evidence="1">
    <location>
        <begin position="6"/>
        <end position="23"/>
    </location>
</feature>
<gene>
    <name evidence="2" type="ORF">HUJ06_023231</name>
</gene>
<dbReference type="EMBL" id="DUZY01000001">
    <property type="protein sequence ID" value="DAD21768.1"/>
    <property type="molecule type" value="Genomic_DNA"/>
</dbReference>
<keyword evidence="1" id="KW-0812">Transmembrane</keyword>
<keyword evidence="1" id="KW-0472">Membrane</keyword>
<keyword evidence="1" id="KW-1133">Transmembrane helix</keyword>
<sequence length="55" mass="6068">MVGVRLGAVLVTGIILATIFWHVDNSRHPRETGILCLRHVDDILHLRRGDASVPA</sequence>